<dbReference type="InterPro" id="IPR036388">
    <property type="entry name" value="WH-like_DNA-bd_sf"/>
</dbReference>
<reference evidence="5" key="1">
    <citation type="submission" date="2020-10" db="EMBL/GenBank/DDBJ databases">
        <authorList>
            <person name="Gilroy R."/>
        </authorList>
    </citation>
    <scope>NUCLEOTIDE SEQUENCE</scope>
    <source>
        <strain evidence="5">7293</strain>
    </source>
</reference>
<dbReference type="PANTHER" id="PTHR42756:SF1">
    <property type="entry name" value="TRANSCRIPTIONAL REPRESSOR OF EMRAB OPERON"/>
    <property type="match status" value="1"/>
</dbReference>
<dbReference type="PRINTS" id="PR00598">
    <property type="entry name" value="HTHMARR"/>
</dbReference>
<dbReference type="GO" id="GO:0003700">
    <property type="term" value="F:DNA-binding transcription factor activity"/>
    <property type="evidence" value="ECO:0007669"/>
    <property type="project" value="InterPro"/>
</dbReference>
<keyword evidence="1" id="KW-0805">Transcription regulation</keyword>
<reference evidence="5" key="2">
    <citation type="journal article" date="2021" name="PeerJ">
        <title>Extensive microbial diversity within the chicken gut microbiome revealed by metagenomics and culture.</title>
        <authorList>
            <person name="Gilroy R."/>
            <person name="Ravi A."/>
            <person name="Getino M."/>
            <person name="Pursley I."/>
            <person name="Horton D.L."/>
            <person name="Alikhan N.F."/>
            <person name="Baker D."/>
            <person name="Gharbi K."/>
            <person name="Hall N."/>
            <person name="Watson M."/>
            <person name="Adriaenssens E.M."/>
            <person name="Foster-Nyarko E."/>
            <person name="Jarju S."/>
            <person name="Secka A."/>
            <person name="Antonio M."/>
            <person name="Oren A."/>
            <person name="Chaudhuri R.R."/>
            <person name="La Ragione R."/>
            <person name="Hildebrand F."/>
            <person name="Pallen M.J."/>
        </authorList>
    </citation>
    <scope>NUCLEOTIDE SEQUENCE</scope>
    <source>
        <strain evidence="5">7293</strain>
    </source>
</reference>
<evidence type="ECO:0000313" key="6">
    <source>
        <dbReference type="Proteomes" id="UP000823615"/>
    </source>
</evidence>
<sequence length="142" mass="16437">MDLSLNQLIFRVFHEKDNALQPLRDELGLGRGQPRILSYLHSYGPATQNMIASYFRIDPAAVSRMTESLRKNGFLTRTENVDCRRSNRLELTEKGREAAIRWTEECAKLDDQILTGFTEEESAVLHDLLQRLLENLQREDCL</sequence>
<dbReference type="GO" id="GO:0003677">
    <property type="term" value="F:DNA binding"/>
    <property type="evidence" value="ECO:0007669"/>
    <property type="project" value="UniProtKB-KW"/>
</dbReference>
<accession>A0A9D9H2T8</accession>
<keyword evidence="2" id="KW-0238">DNA-binding</keyword>
<dbReference type="PANTHER" id="PTHR42756">
    <property type="entry name" value="TRANSCRIPTIONAL REGULATOR, MARR"/>
    <property type="match status" value="1"/>
</dbReference>
<dbReference type="EMBL" id="JADIMT010000099">
    <property type="protein sequence ID" value="MBO8437060.1"/>
    <property type="molecule type" value="Genomic_DNA"/>
</dbReference>
<gene>
    <name evidence="5" type="ORF">IAA97_08795</name>
</gene>
<comment type="caution">
    <text evidence="5">The sequence shown here is derived from an EMBL/GenBank/DDBJ whole genome shotgun (WGS) entry which is preliminary data.</text>
</comment>
<dbReference type="AlphaFoldDB" id="A0A9D9H2T8"/>
<evidence type="ECO:0000256" key="2">
    <source>
        <dbReference type="ARBA" id="ARBA00023125"/>
    </source>
</evidence>
<proteinExistence type="predicted"/>
<dbReference type="SMART" id="SM00347">
    <property type="entry name" value="HTH_MARR"/>
    <property type="match status" value="1"/>
</dbReference>
<dbReference type="Gene3D" id="1.10.10.10">
    <property type="entry name" value="Winged helix-like DNA-binding domain superfamily/Winged helix DNA-binding domain"/>
    <property type="match status" value="1"/>
</dbReference>
<dbReference type="PROSITE" id="PS50995">
    <property type="entry name" value="HTH_MARR_2"/>
    <property type="match status" value="1"/>
</dbReference>
<dbReference type="InterPro" id="IPR036390">
    <property type="entry name" value="WH_DNA-bd_sf"/>
</dbReference>
<evidence type="ECO:0000256" key="3">
    <source>
        <dbReference type="ARBA" id="ARBA00023163"/>
    </source>
</evidence>
<dbReference type="InterPro" id="IPR000835">
    <property type="entry name" value="HTH_MarR-typ"/>
</dbReference>
<evidence type="ECO:0000313" key="5">
    <source>
        <dbReference type="EMBL" id="MBO8437060.1"/>
    </source>
</evidence>
<dbReference type="Pfam" id="PF01047">
    <property type="entry name" value="MarR"/>
    <property type="match status" value="1"/>
</dbReference>
<organism evidence="5 6">
    <name type="scientific">Candidatus Ornithospirochaeta stercoripullorum</name>
    <dbReference type="NCBI Taxonomy" id="2840899"/>
    <lineage>
        <taxon>Bacteria</taxon>
        <taxon>Pseudomonadati</taxon>
        <taxon>Spirochaetota</taxon>
        <taxon>Spirochaetia</taxon>
        <taxon>Spirochaetales</taxon>
        <taxon>Spirochaetaceae</taxon>
        <taxon>Spirochaetaceae incertae sedis</taxon>
        <taxon>Candidatus Ornithospirochaeta</taxon>
    </lineage>
</organism>
<dbReference type="SUPFAM" id="SSF46785">
    <property type="entry name" value="Winged helix' DNA-binding domain"/>
    <property type="match status" value="1"/>
</dbReference>
<dbReference type="Proteomes" id="UP000823615">
    <property type="component" value="Unassembled WGS sequence"/>
</dbReference>
<evidence type="ECO:0000259" key="4">
    <source>
        <dbReference type="PROSITE" id="PS50995"/>
    </source>
</evidence>
<keyword evidence="3" id="KW-0804">Transcription</keyword>
<evidence type="ECO:0000256" key="1">
    <source>
        <dbReference type="ARBA" id="ARBA00023015"/>
    </source>
</evidence>
<feature type="domain" description="HTH marR-type" evidence="4">
    <location>
        <begin position="2"/>
        <end position="134"/>
    </location>
</feature>
<protein>
    <submittedName>
        <fullName evidence="5">Winged helix-turn-helix transcriptional regulator</fullName>
    </submittedName>
</protein>
<name>A0A9D9H2T8_9SPIO</name>